<dbReference type="GO" id="GO:0005739">
    <property type="term" value="C:mitochondrion"/>
    <property type="evidence" value="ECO:0007669"/>
    <property type="project" value="TreeGrafter"/>
</dbReference>
<dbReference type="PROSITE" id="PS51387">
    <property type="entry name" value="FAD_PCMH"/>
    <property type="match status" value="1"/>
</dbReference>
<dbReference type="InterPro" id="IPR010031">
    <property type="entry name" value="FAD_lactone_oxidase-like"/>
</dbReference>
<keyword evidence="3" id="KW-0560">Oxidoreductase</keyword>
<keyword evidence="5" id="KW-0472">Membrane</keyword>
<evidence type="ECO:0000313" key="7">
    <source>
        <dbReference type="EMBL" id="KZT58221.1"/>
    </source>
</evidence>
<keyword evidence="8" id="KW-1185">Reference proteome</keyword>
<dbReference type="GO" id="GO:0071949">
    <property type="term" value="F:FAD binding"/>
    <property type="evidence" value="ECO:0007669"/>
    <property type="project" value="InterPro"/>
</dbReference>
<dbReference type="EC" id="1.1.3.37" evidence="2"/>
<keyword evidence="5" id="KW-0812">Transmembrane</keyword>
<accession>A0A165GLK5</accession>
<dbReference type="InterPro" id="IPR016166">
    <property type="entry name" value="FAD-bd_PCMH"/>
</dbReference>
<dbReference type="InterPro" id="IPR016171">
    <property type="entry name" value="Vanillyl_alc_oxidase_C-sub2"/>
</dbReference>
<dbReference type="AlphaFoldDB" id="A0A165GLK5"/>
<dbReference type="PANTHER" id="PTHR43762">
    <property type="entry name" value="L-GULONOLACTONE OXIDASE"/>
    <property type="match status" value="1"/>
</dbReference>
<dbReference type="FunCoup" id="A0A165GLK5">
    <property type="interactions" value="393"/>
</dbReference>
<comment type="pathway">
    <text evidence="1">Cofactor biosynthesis; D-erythroascorbate biosynthesis; dehydro-D-arabinono-1,4-lactone from D-arabinose: step 2/2.</text>
</comment>
<dbReference type="InterPro" id="IPR036318">
    <property type="entry name" value="FAD-bd_PCMH-like_sf"/>
</dbReference>
<dbReference type="GO" id="GO:0003885">
    <property type="term" value="F:D-arabinono-1,4-lactone oxidase activity"/>
    <property type="evidence" value="ECO:0007669"/>
    <property type="project" value="UniProtKB-EC"/>
</dbReference>
<dbReference type="Pfam" id="PF01565">
    <property type="entry name" value="FAD_binding_4"/>
    <property type="match status" value="1"/>
</dbReference>
<evidence type="ECO:0000256" key="5">
    <source>
        <dbReference type="SAM" id="Phobius"/>
    </source>
</evidence>
<dbReference type="GO" id="GO:0016020">
    <property type="term" value="C:membrane"/>
    <property type="evidence" value="ECO:0007669"/>
    <property type="project" value="InterPro"/>
</dbReference>
<evidence type="ECO:0000259" key="6">
    <source>
        <dbReference type="PROSITE" id="PS51387"/>
    </source>
</evidence>
<feature type="transmembrane region" description="Helical" evidence="5">
    <location>
        <begin position="265"/>
        <end position="287"/>
    </location>
</feature>
<sequence length="430" mass="48698">MSLPPLFHFSILSPTTSTRQYNGDVDQSLRAIQPRSLPHSGLDLNQTRRVHELGRNILLSTATKYQCKCVVELSKREGKRLRVASTSHSPSDLACTTGFMIKTKRLNRILEINPAEKWVNVLAGAKLHEVHKALGQHGLAMSNVGSISEQAIAGIIATGSHGTGWTFAAIQNRIEIYKATLYGLGATGIILRVKLQVEGAFRLAEKKEAVSFDSVIKNLDNIAQSAEHVRIWWYAQADKIHVMRADHTMQEPDIVPSSFLQDRLVGFHLIQFLLFLGLYIPFILPMVPRFACWLRRPHHTTINDSWKIFNLDVFAIPHTGAKECIKALRSWLSEEHSEPRAIPSYSRKTCWIGIIQFKPYSFDVPWKELFQKFDKIMSSYGASYPHFDDFVHVLNEVAPSGLFRNDYVSRHIFGNNVNGDALDDIPRRMV</sequence>
<reference evidence="7 8" key="1">
    <citation type="journal article" date="2016" name="Mol. Biol. Evol.">
        <title>Comparative Genomics of Early-Diverging Mushroom-Forming Fungi Provides Insights into the Origins of Lignocellulose Decay Capabilities.</title>
        <authorList>
            <person name="Nagy L.G."/>
            <person name="Riley R."/>
            <person name="Tritt A."/>
            <person name="Adam C."/>
            <person name="Daum C."/>
            <person name="Floudas D."/>
            <person name="Sun H."/>
            <person name="Yadav J.S."/>
            <person name="Pangilinan J."/>
            <person name="Larsson K.H."/>
            <person name="Matsuura K."/>
            <person name="Barry K."/>
            <person name="Labutti K."/>
            <person name="Kuo R."/>
            <person name="Ohm R.A."/>
            <person name="Bhattacharya S.S."/>
            <person name="Shirouzu T."/>
            <person name="Yoshinaga Y."/>
            <person name="Martin F.M."/>
            <person name="Grigoriev I.V."/>
            <person name="Hibbett D.S."/>
        </authorList>
    </citation>
    <scope>NUCLEOTIDE SEQUENCE [LARGE SCALE GENOMIC DNA]</scope>
    <source>
        <strain evidence="7 8">HHB12733</strain>
    </source>
</reference>
<dbReference type="InterPro" id="IPR007173">
    <property type="entry name" value="ALO_C"/>
</dbReference>
<feature type="domain" description="FAD-binding PCMH-type" evidence="6">
    <location>
        <begin position="51"/>
        <end position="221"/>
    </location>
</feature>
<evidence type="ECO:0000313" key="8">
    <source>
        <dbReference type="Proteomes" id="UP000076842"/>
    </source>
</evidence>
<keyword evidence="5" id="KW-1133">Transmembrane helix</keyword>
<organism evidence="7 8">
    <name type="scientific">Calocera cornea HHB12733</name>
    <dbReference type="NCBI Taxonomy" id="1353952"/>
    <lineage>
        <taxon>Eukaryota</taxon>
        <taxon>Fungi</taxon>
        <taxon>Dikarya</taxon>
        <taxon>Basidiomycota</taxon>
        <taxon>Agaricomycotina</taxon>
        <taxon>Dacrymycetes</taxon>
        <taxon>Dacrymycetales</taxon>
        <taxon>Dacrymycetaceae</taxon>
        <taxon>Calocera</taxon>
    </lineage>
</organism>
<dbReference type="SUPFAM" id="SSF56176">
    <property type="entry name" value="FAD-binding/transporter-associated domain-like"/>
    <property type="match status" value="1"/>
</dbReference>
<dbReference type="Proteomes" id="UP000076842">
    <property type="component" value="Unassembled WGS sequence"/>
</dbReference>
<evidence type="ECO:0000256" key="3">
    <source>
        <dbReference type="ARBA" id="ARBA00023002"/>
    </source>
</evidence>
<protein>
    <recommendedName>
        <fullName evidence="2">D-arabinono-1,4-lactone oxidase</fullName>
        <ecNumber evidence="2">1.1.3.37</ecNumber>
    </recommendedName>
    <alternativeName>
        <fullName evidence="4">L-galactono-gamma-lactone oxidase</fullName>
    </alternativeName>
</protein>
<evidence type="ECO:0000256" key="4">
    <source>
        <dbReference type="ARBA" id="ARBA00033418"/>
    </source>
</evidence>
<name>A0A165GLK5_9BASI</name>
<dbReference type="OrthoDB" id="610608at2759"/>
<dbReference type="Gene3D" id="3.30.465.10">
    <property type="match status" value="1"/>
</dbReference>
<dbReference type="InterPro" id="IPR016169">
    <property type="entry name" value="FAD-bd_PCMH_sub2"/>
</dbReference>
<dbReference type="EMBL" id="KV423953">
    <property type="protein sequence ID" value="KZT58221.1"/>
    <property type="molecule type" value="Genomic_DNA"/>
</dbReference>
<dbReference type="Pfam" id="PF04030">
    <property type="entry name" value="ALO"/>
    <property type="match status" value="1"/>
</dbReference>
<dbReference type="PANTHER" id="PTHR43762:SF1">
    <property type="entry name" value="D-ARABINONO-1,4-LACTONE OXIDASE"/>
    <property type="match status" value="1"/>
</dbReference>
<dbReference type="UniPathway" id="UPA00771">
    <property type="reaction ID" value="UER00766"/>
</dbReference>
<evidence type="ECO:0000256" key="2">
    <source>
        <dbReference type="ARBA" id="ARBA00013136"/>
    </source>
</evidence>
<dbReference type="InParanoid" id="A0A165GLK5"/>
<proteinExistence type="predicted"/>
<dbReference type="Gene3D" id="1.10.45.10">
    <property type="entry name" value="Vanillyl-alcohol Oxidase, Chain A, domain 4"/>
    <property type="match status" value="1"/>
</dbReference>
<dbReference type="STRING" id="1353952.A0A165GLK5"/>
<evidence type="ECO:0000256" key="1">
    <source>
        <dbReference type="ARBA" id="ARBA00005083"/>
    </source>
</evidence>
<gene>
    <name evidence="7" type="ORF">CALCODRAFT_540033</name>
</gene>
<dbReference type="InterPro" id="IPR006094">
    <property type="entry name" value="Oxid_FAD_bind_N"/>
</dbReference>